<dbReference type="GO" id="GO:0004497">
    <property type="term" value="F:monooxygenase activity"/>
    <property type="evidence" value="ECO:0007669"/>
    <property type="project" value="InterPro"/>
</dbReference>
<sequence length="232" mass="26244">MNGILQPQLDGTDLHNIFSTQDVEYHSIYKRAIGGSYTTTALKDVQTNIDRCTTLFLSQLDGFPTQFQPSIVDMSAWLQYYAFVSDSLVEAIFSKQIDFLATGSDVDGIYELDHQAMEYFSVWSQVPEIEAMIAKWKSLTGSLKPNPLYNFVLNLVNTRVKYPNELNDMLNSLLRLHQSSPDKLNLREVIGAVYINIVAAHDDTAIILRTAFYHLSKSLTLPCTKDYATRSL</sequence>
<evidence type="ECO:0000313" key="3">
    <source>
        <dbReference type="Proteomes" id="UP000019487"/>
    </source>
</evidence>
<dbReference type="GO" id="GO:0005506">
    <property type="term" value="F:iron ion binding"/>
    <property type="evidence" value="ECO:0007669"/>
    <property type="project" value="InterPro"/>
</dbReference>
<dbReference type="HOGENOM" id="CLU_1195474_0_0_1"/>
<dbReference type="GO" id="GO:0016705">
    <property type="term" value="F:oxidoreductase activity, acting on paired donors, with incorporation or reduction of molecular oxygen"/>
    <property type="evidence" value="ECO:0007669"/>
    <property type="project" value="InterPro"/>
</dbReference>
<dbReference type="OrthoDB" id="3934656at2759"/>
<dbReference type="EMBL" id="AYSA01000259">
    <property type="protein sequence ID" value="ESZ94228.1"/>
    <property type="molecule type" value="Genomic_DNA"/>
</dbReference>
<reference evidence="2 3" key="1">
    <citation type="journal article" date="2014" name="Genome Announc.">
        <title>Draft genome sequence of Sclerotinia borealis, a psychrophilic plant pathogenic fungus.</title>
        <authorList>
            <person name="Mardanov A.V."/>
            <person name="Beletsky A.V."/>
            <person name="Kadnikov V.V."/>
            <person name="Ignatov A.N."/>
            <person name="Ravin N.V."/>
        </authorList>
    </citation>
    <scope>NUCLEOTIDE SEQUENCE [LARGE SCALE GENOMIC DNA]</scope>
    <source>
        <strain evidence="3">F-4157</strain>
    </source>
</reference>
<evidence type="ECO:0000256" key="1">
    <source>
        <dbReference type="ARBA" id="ARBA00010617"/>
    </source>
</evidence>
<dbReference type="Proteomes" id="UP000019487">
    <property type="component" value="Unassembled WGS sequence"/>
</dbReference>
<dbReference type="SUPFAM" id="SSF48264">
    <property type="entry name" value="Cytochrome P450"/>
    <property type="match status" value="1"/>
</dbReference>
<dbReference type="AlphaFoldDB" id="W9CEE7"/>
<dbReference type="InterPro" id="IPR050121">
    <property type="entry name" value="Cytochrome_P450_monoxygenase"/>
</dbReference>
<dbReference type="PANTHER" id="PTHR24305">
    <property type="entry name" value="CYTOCHROME P450"/>
    <property type="match status" value="1"/>
</dbReference>
<dbReference type="PANTHER" id="PTHR24305:SF166">
    <property type="entry name" value="CYTOCHROME P450 12A4, MITOCHONDRIAL-RELATED"/>
    <property type="match status" value="1"/>
</dbReference>
<name>W9CEE7_SCLBF</name>
<accession>W9CEE7</accession>
<comment type="caution">
    <text evidence="2">The sequence shown here is derived from an EMBL/GenBank/DDBJ whole genome shotgun (WGS) entry which is preliminary data.</text>
</comment>
<proteinExistence type="inferred from homology"/>
<dbReference type="GO" id="GO:0020037">
    <property type="term" value="F:heme binding"/>
    <property type="evidence" value="ECO:0007669"/>
    <property type="project" value="InterPro"/>
</dbReference>
<gene>
    <name evidence="2" type="ORF">SBOR_5362</name>
</gene>
<dbReference type="InterPro" id="IPR036396">
    <property type="entry name" value="Cyt_P450_sf"/>
</dbReference>
<comment type="similarity">
    <text evidence="1">Belongs to the cytochrome P450 family.</text>
</comment>
<protein>
    <submittedName>
        <fullName evidence="2">Cytochrome P450 oxidoreductase</fullName>
    </submittedName>
</protein>
<dbReference type="Gene3D" id="1.10.630.10">
    <property type="entry name" value="Cytochrome P450"/>
    <property type="match status" value="1"/>
</dbReference>
<evidence type="ECO:0000313" key="2">
    <source>
        <dbReference type="EMBL" id="ESZ94228.1"/>
    </source>
</evidence>
<keyword evidence="3" id="KW-1185">Reference proteome</keyword>
<dbReference type="STRING" id="1432307.W9CEE7"/>
<organism evidence="2 3">
    <name type="scientific">Sclerotinia borealis (strain F-4128)</name>
    <dbReference type="NCBI Taxonomy" id="1432307"/>
    <lineage>
        <taxon>Eukaryota</taxon>
        <taxon>Fungi</taxon>
        <taxon>Dikarya</taxon>
        <taxon>Ascomycota</taxon>
        <taxon>Pezizomycotina</taxon>
        <taxon>Leotiomycetes</taxon>
        <taxon>Helotiales</taxon>
        <taxon>Sclerotiniaceae</taxon>
        <taxon>Sclerotinia</taxon>
    </lineage>
</organism>